<dbReference type="RefSeq" id="WP_119628256.1">
    <property type="nucleotide sequence ID" value="NZ_AP017928.1"/>
</dbReference>
<evidence type="ECO:0000256" key="5">
    <source>
        <dbReference type="ARBA" id="ARBA00022927"/>
    </source>
</evidence>
<dbReference type="Gene3D" id="1.20.5.3310">
    <property type="match status" value="1"/>
</dbReference>
<dbReference type="NCBIfam" id="TIGR01410">
    <property type="entry name" value="tatB"/>
    <property type="match status" value="1"/>
</dbReference>
<evidence type="ECO:0000256" key="9">
    <source>
        <dbReference type="SAM" id="Phobius"/>
    </source>
</evidence>
<evidence type="ECO:0000313" key="11">
    <source>
        <dbReference type="Proteomes" id="UP000266313"/>
    </source>
</evidence>
<keyword evidence="4 9" id="KW-0812">Transmembrane</keyword>
<feature type="transmembrane region" description="Helical" evidence="9">
    <location>
        <begin position="6"/>
        <end position="22"/>
    </location>
</feature>
<reference evidence="10 11" key="1">
    <citation type="submission" date="2016-12" db="EMBL/GenBank/DDBJ databases">
        <title>Genome sequencing of Methylocaldum marinum.</title>
        <authorList>
            <person name="Takeuchi M."/>
            <person name="Kamagata Y."/>
            <person name="Hiraoka S."/>
            <person name="Oshima K."/>
            <person name="Hattori M."/>
            <person name="Iwasaki W."/>
        </authorList>
    </citation>
    <scope>NUCLEOTIDE SEQUENCE [LARGE SCALE GENOMIC DNA]</scope>
    <source>
        <strain evidence="10 11">S8</strain>
    </source>
</reference>
<protein>
    <submittedName>
        <fullName evidence="10">Sec-independent protein translocase protein TatB</fullName>
    </submittedName>
</protein>
<keyword evidence="7" id="KW-0811">Translocation</keyword>
<evidence type="ECO:0000256" key="2">
    <source>
        <dbReference type="ARBA" id="ARBA00022448"/>
    </source>
</evidence>
<dbReference type="PANTHER" id="PTHR33162:SF1">
    <property type="entry name" value="SEC-INDEPENDENT PROTEIN TRANSLOCASE PROTEIN TATA, CHLOROPLASTIC"/>
    <property type="match status" value="1"/>
</dbReference>
<dbReference type="Pfam" id="PF02416">
    <property type="entry name" value="TatA_B_E"/>
    <property type="match status" value="1"/>
</dbReference>
<dbReference type="InterPro" id="IPR018448">
    <property type="entry name" value="TatB"/>
</dbReference>
<keyword evidence="3" id="KW-1003">Cell membrane</keyword>
<evidence type="ECO:0000256" key="7">
    <source>
        <dbReference type="ARBA" id="ARBA00023010"/>
    </source>
</evidence>
<name>A0A286P490_9GAMM</name>
<keyword evidence="8 9" id="KW-0472">Membrane</keyword>
<organism evidence="10 11">
    <name type="scientific">Methylocaldum marinum</name>
    <dbReference type="NCBI Taxonomy" id="1432792"/>
    <lineage>
        <taxon>Bacteria</taxon>
        <taxon>Pseudomonadati</taxon>
        <taxon>Pseudomonadota</taxon>
        <taxon>Gammaproteobacteria</taxon>
        <taxon>Methylococcales</taxon>
        <taxon>Methylococcaceae</taxon>
        <taxon>Methylocaldum</taxon>
    </lineage>
</organism>
<dbReference type="GO" id="GO:0008320">
    <property type="term" value="F:protein transmembrane transporter activity"/>
    <property type="evidence" value="ECO:0007669"/>
    <property type="project" value="InterPro"/>
</dbReference>
<dbReference type="EMBL" id="AP017928">
    <property type="protein sequence ID" value="BBA32462.1"/>
    <property type="molecule type" value="Genomic_DNA"/>
</dbReference>
<keyword evidence="2" id="KW-0813">Transport</keyword>
<dbReference type="PANTHER" id="PTHR33162">
    <property type="entry name" value="SEC-INDEPENDENT PROTEIN TRANSLOCASE PROTEIN TATA, CHLOROPLASTIC"/>
    <property type="match status" value="1"/>
</dbReference>
<keyword evidence="11" id="KW-1185">Reference proteome</keyword>
<proteinExistence type="predicted"/>
<dbReference type="OrthoDB" id="9816005at2"/>
<dbReference type="InterPro" id="IPR003369">
    <property type="entry name" value="TatA/B/E"/>
</dbReference>
<dbReference type="GO" id="GO:0016020">
    <property type="term" value="C:membrane"/>
    <property type="evidence" value="ECO:0007669"/>
    <property type="project" value="UniProtKB-SubCell"/>
</dbReference>
<evidence type="ECO:0000256" key="4">
    <source>
        <dbReference type="ARBA" id="ARBA00022692"/>
    </source>
</evidence>
<evidence type="ECO:0000256" key="1">
    <source>
        <dbReference type="ARBA" id="ARBA00004167"/>
    </source>
</evidence>
<dbReference type="PRINTS" id="PR01506">
    <property type="entry name" value="TATBPROTEIN"/>
</dbReference>
<gene>
    <name evidence="10" type="ORF">sS8_0497</name>
</gene>
<dbReference type="KEGG" id="mmai:sS8_0497"/>
<sequence>MFEIGFWEMVLVGAVGLLVLGPERLPRVARETAQWVRKTKSVMGSLRRTLIANWNSKRSGFIEHERRQAYRSPGRDAGIPYYAGER</sequence>
<dbReference type="AlphaFoldDB" id="A0A286P490"/>
<evidence type="ECO:0000256" key="6">
    <source>
        <dbReference type="ARBA" id="ARBA00022989"/>
    </source>
</evidence>
<evidence type="ECO:0000256" key="3">
    <source>
        <dbReference type="ARBA" id="ARBA00022475"/>
    </source>
</evidence>
<keyword evidence="6 9" id="KW-1133">Transmembrane helix</keyword>
<dbReference type="GO" id="GO:0043953">
    <property type="term" value="P:protein transport by the Tat complex"/>
    <property type="evidence" value="ECO:0007669"/>
    <property type="project" value="InterPro"/>
</dbReference>
<evidence type="ECO:0000313" key="10">
    <source>
        <dbReference type="EMBL" id="BBA32462.1"/>
    </source>
</evidence>
<evidence type="ECO:0000256" key="8">
    <source>
        <dbReference type="ARBA" id="ARBA00023136"/>
    </source>
</evidence>
<accession>A0A286P490</accession>
<keyword evidence="5" id="KW-0653">Protein transport</keyword>
<comment type="subcellular location">
    <subcellularLocation>
        <location evidence="1">Membrane</location>
        <topology evidence="1">Single-pass membrane protein</topology>
    </subcellularLocation>
</comment>
<dbReference type="Proteomes" id="UP000266313">
    <property type="component" value="Chromosome"/>
</dbReference>